<comment type="caution">
    <text evidence="2">The sequence shown here is derived from an EMBL/GenBank/DDBJ whole genome shotgun (WGS) entry which is preliminary data.</text>
</comment>
<evidence type="ECO:0000259" key="1">
    <source>
        <dbReference type="Pfam" id="PF04289"/>
    </source>
</evidence>
<dbReference type="InterPro" id="IPR012349">
    <property type="entry name" value="Split_barrel_FMN-bd"/>
</dbReference>
<name>A0A0F9T0Z3_9ZZZZ</name>
<protein>
    <recommendedName>
        <fullName evidence="1">DUF447 domain-containing protein</fullName>
    </recommendedName>
</protein>
<accession>A0A0F9T0Z3</accession>
<evidence type="ECO:0000313" key="2">
    <source>
        <dbReference type="EMBL" id="KKN35133.1"/>
    </source>
</evidence>
<dbReference type="SUPFAM" id="SSF50475">
    <property type="entry name" value="FMN-binding split barrel"/>
    <property type="match status" value="1"/>
</dbReference>
<organism evidence="2">
    <name type="scientific">marine sediment metagenome</name>
    <dbReference type="NCBI Taxonomy" id="412755"/>
    <lineage>
        <taxon>unclassified sequences</taxon>
        <taxon>metagenomes</taxon>
        <taxon>ecological metagenomes</taxon>
    </lineage>
</organism>
<dbReference type="InterPro" id="IPR007386">
    <property type="entry name" value="DUF447_N"/>
</dbReference>
<sequence length="239" mass="27574">MIGLSQFNFTPQNFGLRRNYLYETITTTYSIDDKLGTIFPNASCMGIRLEENNKIIINPYPSTTTYKNLSENNFIAINFVNDVYLFALAALKDPDSLIGLTEFPSKYYEFQYLEPLEMDVPYIQKAWCILIGKVSEELQKTKQDSFGEVMIPVFVLDVIFAKKISNSFNYINRAENLAIESIILATRLKLAKNLNKKVLFCQIHEQIISHIENIERFGRNKRALKAIEIVGKYVKKLLD</sequence>
<dbReference type="AlphaFoldDB" id="A0A0F9T0Z3"/>
<dbReference type="Gene3D" id="2.30.110.10">
    <property type="entry name" value="Electron Transport, Fmn-binding Protein, Chain A"/>
    <property type="match status" value="1"/>
</dbReference>
<reference evidence="2" key="1">
    <citation type="journal article" date="2015" name="Nature">
        <title>Complex archaea that bridge the gap between prokaryotes and eukaryotes.</title>
        <authorList>
            <person name="Spang A."/>
            <person name="Saw J.H."/>
            <person name="Jorgensen S.L."/>
            <person name="Zaremba-Niedzwiedzka K."/>
            <person name="Martijn J."/>
            <person name="Lind A.E."/>
            <person name="van Eijk R."/>
            <person name="Schleper C."/>
            <person name="Guy L."/>
            <person name="Ettema T.J."/>
        </authorList>
    </citation>
    <scope>NUCLEOTIDE SEQUENCE</scope>
</reference>
<gene>
    <name evidence="2" type="ORF">LCGC14_0786770</name>
</gene>
<proteinExistence type="predicted"/>
<dbReference type="EMBL" id="LAZR01002061">
    <property type="protein sequence ID" value="KKN35133.1"/>
    <property type="molecule type" value="Genomic_DNA"/>
</dbReference>
<dbReference type="Pfam" id="PF04289">
    <property type="entry name" value="DUF447_N"/>
    <property type="match status" value="1"/>
</dbReference>
<feature type="domain" description="DUF447" evidence="1">
    <location>
        <begin position="22"/>
        <end position="94"/>
    </location>
</feature>